<dbReference type="InterPro" id="IPR002698">
    <property type="entry name" value="FTHF_cligase"/>
</dbReference>
<dbReference type="PANTHER" id="PTHR23407">
    <property type="entry name" value="ATPASE INHIBITOR/5-FORMYLTETRAHYDROFOLATE CYCLO-LIGASE"/>
    <property type="match status" value="1"/>
</dbReference>
<name>A0A081BFZ2_9LACO</name>
<evidence type="ECO:0000256" key="1">
    <source>
        <dbReference type="ARBA" id="ARBA00010638"/>
    </source>
</evidence>
<dbReference type="NCBIfam" id="TIGR02727">
    <property type="entry name" value="MTHFS_bact"/>
    <property type="match status" value="1"/>
</dbReference>
<dbReference type="InterPro" id="IPR024185">
    <property type="entry name" value="FTHF_cligase-like_sf"/>
</dbReference>
<comment type="similarity">
    <text evidence="1 5">Belongs to the 5-formyltetrahydrofolate cyclo-ligase family.</text>
</comment>
<keyword evidence="5" id="KW-0479">Metal-binding</keyword>
<organism evidence="6 7">
    <name type="scientific">Secundilactobacillus oryzae JCM 18671</name>
    <dbReference type="NCBI Taxonomy" id="1291743"/>
    <lineage>
        <taxon>Bacteria</taxon>
        <taxon>Bacillati</taxon>
        <taxon>Bacillota</taxon>
        <taxon>Bacilli</taxon>
        <taxon>Lactobacillales</taxon>
        <taxon>Lactobacillaceae</taxon>
        <taxon>Secundilactobacillus</taxon>
    </lineage>
</organism>
<dbReference type="GO" id="GO:0030272">
    <property type="term" value="F:5-formyltetrahydrofolate cyclo-ligase activity"/>
    <property type="evidence" value="ECO:0007669"/>
    <property type="project" value="UniProtKB-EC"/>
</dbReference>
<evidence type="ECO:0000313" key="6">
    <source>
        <dbReference type="EMBL" id="GAK46960.1"/>
    </source>
</evidence>
<evidence type="ECO:0000256" key="4">
    <source>
        <dbReference type="PIRSR" id="PIRSR006806-1"/>
    </source>
</evidence>
<dbReference type="EC" id="6.3.3.2" evidence="5"/>
<feature type="binding site" evidence="4">
    <location>
        <begin position="4"/>
        <end position="8"/>
    </location>
    <ligand>
        <name>ATP</name>
        <dbReference type="ChEBI" id="CHEBI:30616"/>
    </ligand>
</feature>
<evidence type="ECO:0000313" key="7">
    <source>
        <dbReference type="Proteomes" id="UP000028700"/>
    </source>
</evidence>
<feature type="binding site" evidence="4">
    <location>
        <begin position="132"/>
        <end position="140"/>
    </location>
    <ligand>
        <name>ATP</name>
        <dbReference type="ChEBI" id="CHEBI:30616"/>
    </ligand>
</feature>
<dbReference type="PANTHER" id="PTHR23407:SF1">
    <property type="entry name" value="5-FORMYLTETRAHYDROFOLATE CYCLO-LIGASE"/>
    <property type="match status" value="1"/>
</dbReference>
<dbReference type="Proteomes" id="UP000028700">
    <property type="component" value="Unassembled WGS sequence"/>
</dbReference>
<keyword evidence="3 4" id="KW-0067">ATP-binding</keyword>
<dbReference type="STRING" id="1291743.LOSG293_010590"/>
<dbReference type="AlphaFoldDB" id="A0A081BFZ2"/>
<proteinExistence type="inferred from homology"/>
<dbReference type="GO" id="GO:0035999">
    <property type="term" value="P:tetrahydrofolate interconversion"/>
    <property type="evidence" value="ECO:0007669"/>
    <property type="project" value="TreeGrafter"/>
</dbReference>
<comment type="cofactor">
    <cofactor evidence="5">
        <name>Mg(2+)</name>
        <dbReference type="ChEBI" id="CHEBI:18420"/>
    </cofactor>
</comment>
<dbReference type="InterPro" id="IPR037171">
    <property type="entry name" value="NagB/RpiA_transferase-like"/>
</dbReference>
<keyword evidence="6" id="KW-0436">Ligase</keyword>
<evidence type="ECO:0000256" key="2">
    <source>
        <dbReference type="ARBA" id="ARBA00022741"/>
    </source>
</evidence>
<dbReference type="OrthoDB" id="9801938at2"/>
<sequence>MAGKKVMRREIMNKMQAISIADKTRFESCLFHKLFETSLWQNAQTVAVTMATPMEIQTDQIMQQAWREGKTILVPTTLPDWQMKFSEYHSDTIVETNDHGIREPVNGEPVSLNEIDLIIVPGLGFSTATGYRLGFGGGYYDRFLEHYNGHTVSLALPMQTFSEPEWPTYPHDIRIQTIITCESEVDRGEANIETTISKN</sequence>
<dbReference type="GO" id="GO:0005524">
    <property type="term" value="F:ATP binding"/>
    <property type="evidence" value="ECO:0007669"/>
    <property type="project" value="UniProtKB-KW"/>
</dbReference>
<evidence type="ECO:0000256" key="3">
    <source>
        <dbReference type="ARBA" id="ARBA00022840"/>
    </source>
</evidence>
<dbReference type="GO" id="GO:0009396">
    <property type="term" value="P:folic acid-containing compound biosynthetic process"/>
    <property type="evidence" value="ECO:0007669"/>
    <property type="project" value="TreeGrafter"/>
</dbReference>
<dbReference type="eggNOG" id="COG0212">
    <property type="taxonomic scope" value="Bacteria"/>
</dbReference>
<dbReference type="GO" id="GO:0046872">
    <property type="term" value="F:metal ion binding"/>
    <property type="evidence" value="ECO:0007669"/>
    <property type="project" value="UniProtKB-KW"/>
</dbReference>
<feature type="binding site" evidence="4">
    <location>
        <position position="50"/>
    </location>
    <ligand>
        <name>substrate</name>
    </ligand>
</feature>
<accession>A0A081BFZ2</accession>
<protein>
    <recommendedName>
        <fullName evidence="5">5-formyltetrahydrofolate cyclo-ligase</fullName>
        <ecNumber evidence="5">6.3.3.2</ecNumber>
    </recommendedName>
</protein>
<gene>
    <name evidence="6" type="primary">fthC</name>
    <name evidence="6" type="ORF">LOSG293_010590</name>
</gene>
<dbReference type="PIRSF" id="PIRSF006806">
    <property type="entry name" value="FTHF_cligase"/>
    <property type="match status" value="1"/>
</dbReference>
<keyword evidence="7" id="KW-1185">Reference proteome</keyword>
<feature type="binding site" evidence="4">
    <location>
        <position position="55"/>
    </location>
    <ligand>
        <name>substrate</name>
    </ligand>
</feature>
<dbReference type="Pfam" id="PF01812">
    <property type="entry name" value="5-FTHF_cyc-lig"/>
    <property type="match status" value="1"/>
</dbReference>
<dbReference type="Gene3D" id="3.40.50.10420">
    <property type="entry name" value="NagB/RpiA/CoA transferase-like"/>
    <property type="match status" value="1"/>
</dbReference>
<keyword evidence="5" id="KW-0460">Magnesium</keyword>
<comment type="caution">
    <text evidence="6">The sequence shown here is derived from an EMBL/GenBank/DDBJ whole genome shotgun (WGS) entry which is preliminary data.</text>
</comment>
<dbReference type="EMBL" id="BBJM01000001">
    <property type="protein sequence ID" value="GAK46960.1"/>
    <property type="molecule type" value="Genomic_DNA"/>
</dbReference>
<keyword evidence="2 4" id="KW-0547">Nucleotide-binding</keyword>
<comment type="catalytic activity">
    <reaction evidence="5">
        <text>(6S)-5-formyl-5,6,7,8-tetrahydrofolate + ATP = (6R)-5,10-methenyltetrahydrofolate + ADP + phosphate</text>
        <dbReference type="Rhea" id="RHEA:10488"/>
        <dbReference type="ChEBI" id="CHEBI:30616"/>
        <dbReference type="ChEBI" id="CHEBI:43474"/>
        <dbReference type="ChEBI" id="CHEBI:57455"/>
        <dbReference type="ChEBI" id="CHEBI:57457"/>
        <dbReference type="ChEBI" id="CHEBI:456216"/>
        <dbReference type="EC" id="6.3.3.2"/>
    </reaction>
</comment>
<reference evidence="6" key="1">
    <citation type="journal article" date="2014" name="Genome Announc.">
        <title>Draft Genome Sequence of Lactobacillus oryzae Strain SG293T.</title>
        <authorList>
            <person name="Tanizawa Y."/>
            <person name="Fujisawa T."/>
            <person name="Mochizuki T."/>
            <person name="Kaminuma E."/>
            <person name="Nakamura Y."/>
            <person name="Tohno M."/>
        </authorList>
    </citation>
    <scope>NUCLEOTIDE SEQUENCE [LARGE SCALE GENOMIC DNA]</scope>
    <source>
        <strain evidence="6">SG293</strain>
    </source>
</reference>
<dbReference type="SUPFAM" id="SSF100950">
    <property type="entry name" value="NagB/RpiA/CoA transferase-like"/>
    <property type="match status" value="1"/>
</dbReference>
<evidence type="ECO:0000256" key="5">
    <source>
        <dbReference type="RuleBase" id="RU361279"/>
    </source>
</evidence>
<dbReference type="RefSeq" id="WP_051907114.1">
    <property type="nucleotide sequence ID" value="NZ_BBJM01000001.1"/>
</dbReference>